<dbReference type="SUPFAM" id="SSF56219">
    <property type="entry name" value="DNase I-like"/>
    <property type="match status" value="1"/>
</dbReference>
<gene>
    <name evidence="1" type="ORF">TKK_010634</name>
</gene>
<evidence type="ECO:0008006" key="3">
    <source>
        <dbReference type="Google" id="ProtNLM"/>
    </source>
</evidence>
<evidence type="ECO:0000313" key="1">
    <source>
        <dbReference type="EMBL" id="KAL3395254.1"/>
    </source>
</evidence>
<keyword evidence="2" id="KW-1185">Reference proteome</keyword>
<dbReference type="InterPro" id="IPR036691">
    <property type="entry name" value="Endo/exonu/phosph_ase_sf"/>
</dbReference>
<accession>A0ABD2WQZ6</accession>
<organism evidence="1 2">
    <name type="scientific">Trichogramma kaykai</name>
    <dbReference type="NCBI Taxonomy" id="54128"/>
    <lineage>
        <taxon>Eukaryota</taxon>
        <taxon>Metazoa</taxon>
        <taxon>Ecdysozoa</taxon>
        <taxon>Arthropoda</taxon>
        <taxon>Hexapoda</taxon>
        <taxon>Insecta</taxon>
        <taxon>Pterygota</taxon>
        <taxon>Neoptera</taxon>
        <taxon>Endopterygota</taxon>
        <taxon>Hymenoptera</taxon>
        <taxon>Apocrita</taxon>
        <taxon>Proctotrupomorpha</taxon>
        <taxon>Chalcidoidea</taxon>
        <taxon>Trichogrammatidae</taxon>
        <taxon>Trichogramma</taxon>
    </lineage>
</organism>
<comment type="caution">
    <text evidence="1">The sequence shown here is derived from an EMBL/GenBank/DDBJ whole genome shotgun (WGS) entry which is preliminary data.</text>
</comment>
<dbReference type="Proteomes" id="UP001627154">
    <property type="component" value="Unassembled WGS sequence"/>
</dbReference>
<reference evidence="1 2" key="1">
    <citation type="journal article" date="2024" name="bioRxiv">
        <title>A reference genome for Trichogramma kaykai: A tiny desert-dwelling parasitoid wasp with competing sex-ratio distorters.</title>
        <authorList>
            <person name="Culotta J."/>
            <person name="Lindsey A.R."/>
        </authorList>
    </citation>
    <scope>NUCLEOTIDE SEQUENCE [LARGE SCALE GENOMIC DNA]</scope>
    <source>
        <strain evidence="1 2">KSX58</strain>
    </source>
</reference>
<dbReference type="AlphaFoldDB" id="A0ABD2WQZ6"/>
<evidence type="ECO:0000313" key="2">
    <source>
        <dbReference type="Proteomes" id="UP001627154"/>
    </source>
</evidence>
<protein>
    <recommendedName>
        <fullName evidence="3">Endonuclease/exonuclease/phosphatase domain-containing protein</fullName>
    </recommendedName>
</protein>
<proteinExistence type="predicted"/>
<name>A0ABD2WQZ6_9HYME</name>
<dbReference type="Gene3D" id="3.60.10.10">
    <property type="entry name" value="Endonuclease/exonuclease/phosphatase"/>
    <property type="match status" value="1"/>
</dbReference>
<sequence length="167" mass="18150">MKIIQANLGRGVIATSELLQWAVEHGTGILMIQEPYSREGEVTGFGKYTNQVITGNERDEAPMSCLVILDKRITAIKLTHVSTSHCVCPYLTTPTADYMAVSLYCQFSHEIGPYMTVLTKALSTNRTCPAIIASDVNAISPLWNFGTDETDDRGEMVEGTAASCGLV</sequence>
<dbReference type="EMBL" id="JBJJXI010000084">
    <property type="protein sequence ID" value="KAL3395254.1"/>
    <property type="molecule type" value="Genomic_DNA"/>
</dbReference>